<comment type="caution">
    <text evidence="3">The sequence shown here is derived from an EMBL/GenBank/DDBJ whole genome shotgun (WGS) entry which is preliminary data.</text>
</comment>
<feature type="compositionally biased region" description="Low complexity" evidence="1">
    <location>
        <begin position="656"/>
        <end position="674"/>
    </location>
</feature>
<dbReference type="InterPro" id="IPR013783">
    <property type="entry name" value="Ig-like_fold"/>
</dbReference>
<feature type="compositionally biased region" description="Acidic residues" evidence="1">
    <location>
        <begin position="266"/>
        <end position="276"/>
    </location>
</feature>
<evidence type="ECO:0000256" key="1">
    <source>
        <dbReference type="SAM" id="MobiDB-lite"/>
    </source>
</evidence>
<dbReference type="GeneID" id="87843583"/>
<sequence>MASTQIPVVITYHRSGTHPPLYVAGTFSNPSWQPHEMDPTVREDGEYDFKKEIHAEPGSKIEYKFRIGNGDWWVLQDDGPTVTDSAGNTNHVLEVKSEQDTSHGQDTDGQGPQGKQGAGSNGGGDRPLSYAKAASKRLQPSTGQTSTDRSATGTPIPAKVAAEVADSAELLHEEVPERERDEAGVAKKTRRRMSEEAETAAEVADSAEALHDRQDTIVILEPPPGEGSPFKVQSRGEETLDDEEGYIADKSPLFAHECVGMYEPQEEAVEDEEDEGDLHATETQDFDPNKVDLNDPTLERFPSARDDIMDAVRKLESGLPTDHASVDGKYCSPVINPSRRGTEDITGDFSLGPPPAPSPPTQRAPKKSPRGSIGSANATASLHSISESEEPSEEPAAEEGSIFRPAVVFSNPLKAKPKHLNLPTSDEDEGVALRDGVSPRTVKPARAPFMTSETSPTHLCSSPETDRKGDHPNEPNNPTSPEAELDKHKERSLEEVRLHPPQSGMSGHANPAHAQTRPRNPEQKEKFGKDNSSTGSLSGKGAGENKATASRSSSSSKPGDTKDAATQVSHGRRPSYAEVAASPPPRSDGPPESKAKSPQPRGTEEQPASKPASPQSVNPSNSKTAGPETPGARRPSYAEVAASKPGPADDKDKAKATTTPAAESSTPTSATTTARDTDTGMDEPESADLRRRGGVRDEQPAAAGDGANPPRVQLRQGGGWIRAVFRLVFVDFIGGIVKRMLRMFRMGWVLAMLGVRRERQR</sequence>
<dbReference type="InterPro" id="IPR032640">
    <property type="entry name" value="AMPK1_CBM"/>
</dbReference>
<feature type="compositionally biased region" description="Gly residues" evidence="1">
    <location>
        <begin position="111"/>
        <end position="125"/>
    </location>
</feature>
<feature type="compositionally biased region" description="Basic and acidic residues" evidence="1">
    <location>
        <begin position="97"/>
        <end position="106"/>
    </location>
</feature>
<feature type="region of interest" description="Disordered" evidence="1">
    <location>
        <begin position="266"/>
        <end position="300"/>
    </location>
</feature>
<feature type="compositionally biased region" description="Acidic residues" evidence="1">
    <location>
        <begin position="387"/>
        <end position="397"/>
    </location>
</feature>
<feature type="compositionally biased region" description="Polar residues" evidence="1">
    <location>
        <begin position="612"/>
        <end position="624"/>
    </location>
</feature>
<name>A0AAE0LSB0_9PEZI</name>
<feature type="compositionally biased region" description="Polar residues" evidence="1">
    <location>
        <begin position="451"/>
        <end position="463"/>
    </location>
</feature>
<feature type="domain" description="AMP-activated protein kinase glycogen-binding" evidence="2">
    <location>
        <begin position="6"/>
        <end position="98"/>
    </location>
</feature>
<dbReference type="Gene3D" id="2.60.40.10">
    <property type="entry name" value="Immunoglobulins"/>
    <property type="match status" value="1"/>
</dbReference>
<feature type="compositionally biased region" description="Pro residues" evidence="1">
    <location>
        <begin position="352"/>
        <end position="362"/>
    </location>
</feature>
<feature type="compositionally biased region" description="Basic and acidic residues" evidence="1">
    <location>
        <begin position="484"/>
        <end position="498"/>
    </location>
</feature>
<feature type="compositionally biased region" description="Polar residues" evidence="1">
    <location>
        <begin position="374"/>
        <end position="383"/>
    </location>
</feature>
<accession>A0AAE0LSB0</accession>
<evidence type="ECO:0000313" key="4">
    <source>
        <dbReference type="Proteomes" id="UP001278766"/>
    </source>
</evidence>
<dbReference type="AlphaFoldDB" id="A0AAE0LSB0"/>
<dbReference type="Proteomes" id="UP001278766">
    <property type="component" value="Unassembled WGS sequence"/>
</dbReference>
<feature type="compositionally biased region" description="Basic and acidic residues" evidence="1">
    <location>
        <begin position="687"/>
        <end position="699"/>
    </location>
</feature>
<evidence type="ECO:0000313" key="3">
    <source>
        <dbReference type="EMBL" id="KAK3296011.1"/>
    </source>
</evidence>
<gene>
    <name evidence="3" type="ORF">B0H64DRAFT_442351</name>
</gene>
<dbReference type="InterPro" id="IPR014756">
    <property type="entry name" value="Ig_E-set"/>
</dbReference>
<reference evidence="3" key="1">
    <citation type="journal article" date="2023" name="Mol. Phylogenet. Evol.">
        <title>Genome-scale phylogeny and comparative genomics of the fungal order Sordariales.</title>
        <authorList>
            <person name="Hensen N."/>
            <person name="Bonometti L."/>
            <person name="Westerberg I."/>
            <person name="Brannstrom I.O."/>
            <person name="Guillou S."/>
            <person name="Cros-Aarteil S."/>
            <person name="Calhoun S."/>
            <person name="Haridas S."/>
            <person name="Kuo A."/>
            <person name="Mondo S."/>
            <person name="Pangilinan J."/>
            <person name="Riley R."/>
            <person name="LaButti K."/>
            <person name="Andreopoulos B."/>
            <person name="Lipzen A."/>
            <person name="Chen C."/>
            <person name="Yan M."/>
            <person name="Daum C."/>
            <person name="Ng V."/>
            <person name="Clum A."/>
            <person name="Steindorff A."/>
            <person name="Ohm R.A."/>
            <person name="Martin F."/>
            <person name="Silar P."/>
            <person name="Natvig D.O."/>
            <person name="Lalanne C."/>
            <person name="Gautier V."/>
            <person name="Ament-Velasquez S.L."/>
            <person name="Kruys A."/>
            <person name="Hutchinson M.I."/>
            <person name="Powell A.J."/>
            <person name="Barry K."/>
            <person name="Miller A.N."/>
            <person name="Grigoriev I.V."/>
            <person name="Debuchy R."/>
            <person name="Gladieux P."/>
            <person name="Hiltunen Thoren M."/>
            <person name="Johannesson H."/>
        </authorList>
    </citation>
    <scope>NUCLEOTIDE SEQUENCE</scope>
    <source>
        <strain evidence="3">CBS 168.71</strain>
    </source>
</reference>
<dbReference type="SUPFAM" id="SSF81296">
    <property type="entry name" value="E set domains"/>
    <property type="match status" value="1"/>
</dbReference>
<keyword evidence="4" id="KW-1185">Reference proteome</keyword>
<feature type="compositionally biased region" description="Basic and acidic residues" evidence="1">
    <location>
        <begin position="169"/>
        <end position="185"/>
    </location>
</feature>
<organism evidence="3 4">
    <name type="scientific">Chaetomium fimeti</name>
    <dbReference type="NCBI Taxonomy" id="1854472"/>
    <lineage>
        <taxon>Eukaryota</taxon>
        <taxon>Fungi</taxon>
        <taxon>Dikarya</taxon>
        <taxon>Ascomycota</taxon>
        <taxon>Pezizomycotina</taxon>
        <taxon>Sordariomycetes</taxon>
        <taxon>Sordariomycetidae</taxon>
        <taxon>Sordariales</taxon>
        <taxon>Chaetomiaceae</taxon>
        <taxon>Chaetomium</taxon>
    </lineage>
</organism>
<feature type="compositionally biased region" description="Basic and acidic residues" evidence="1">
    <location>
        <begin position="277"/>
        <end position="293"/>
    </location>
</feature>
<feature type="compositionally biased region" description="Basic and acidic residues" evidence="1">
    <location>
        <begin position="464"/>
        <end position="473"/>
    </location>
</feature>
<feature type="compositionally biased region" description="Basic and acidic residues" evidence="1">
    <location>
        <begin position="519"/>
        <end position="529"/>
    </location>
</feature>
<protein>
    <recommendedName>
        <fullName evidence="2">AMP-activated protein kinase glycogen-binding domain-containing protein</fullName>
    </recommendedName>
</protein>
<evidence type="ECO:0000259" key="2">
    <source>
        <dbReference type="Pfam" id="PF16561"/>
    </source>
</evidence>
<dbReference type="RefSeq" id="XP_062659525.1">
    <property type="nucleotide sequence ID" value="XM_062806635.1"/>
</dbReference>
<proteinExistence type="predicted"/>
<dbReference type="CDD" id="cd02859">
    <property type="entry name" value="E_set_AMPKbeta_like_N"/>
    <property type="match status" value="1"/>
</dbReference>
<feature type="region of interest" description="Disordered" evidence="1">
    <location>
        <begin position="97"/>
        <end position="244"/>
    </location>
</feature>
<feature type="compositionally biased region" description="Polar residues" evidence="1">
    <location>
        <begin position="138"/>
        <end position="153"/>
    </location>
</feature>
<feature type="region of interest" description="Disordered" evidence="1">
    <location>
        <begin position="317"/>
        <end position="713"/>
    </location>
</feature>
<reference evidence="3" key="2">
    <citation type="submission" date="2023-06" db="EMBL/GenBank/DDBJ databases">
        <authorList>
            <consortium name="Lawrence Berkeley National Laboratory"/>
            <person name="Haridas S."/>
            <person name="Hensen N."/>
            <person name="Bonometti L."/>
            <person name="Westerberg I."/>
            <person name="Brannstrom I.O."/>
            <person name="Guillou S."/>
            <person name="Cros-Aarteil S."/>
            <person name="Calhoun S."/>
            <person name="Kuo A."/>
            <person name="Mondo S."/>
            <person name="Pangilinan J."/>
            <person name="Riley R."/>
            <person name="Labutti K."/>
            <person name="Andreopoulos B."/>
            <person name="Lipzen A."/>
            <person name="Chen C."/>
            <person name="Yanf M."/>
            <person name="Daum C."/>
            <person name="Ng V."/>
            <person name="Clum A."/>
            <person name="Steindorff A."/>
            <person name="Ohm R."/>
            <person name="Martin F."/>
            <person name="Silar P."/>
            <person name="Natvig D."/>
            <person name="Lalanne C."/>
            <person name="Gautier V."/>
            <person name="Ament-Velasquez S.L."/>
            <person name="Kruys A."/>
            <person name="Hutchinson M.I."/>
            <person name="Powell A.J."/>
            <person name="Barry K."/>
            <person name="Miller A.N."/>
            <person name="Grigoriev I.V."/>
            <person name="Debuchy R."/>
            <person name="Gladieux P."/>
            <person name="Thoren M.H."/>
            <person name="Johannesson H."/>
        </authorList>
    </citation>
    <scope>NUCLEOTIDE SEQUENCE</scope>
    <source>
        <strain evidence="3">CBS 168.71</strain>
    </source>
</reference>
<dbReference type="Pfam" id="PF16561">
    <property type="entry name" value="AMPK1_CBM"/>
    <property type="match status" value="1"/>
</dbReference>
<dbReference type="EMBL" id="JAUEPN010000004">
    <property type="protein sequence ID" value="KAK3296011.1"/>
    <property type="molecule type" value="Genomic_DNA"/>
</dbReference>